<dbReference type="InterPro" id="IPR029058">
    <property type="entry name" value="AB_hydrolase_fold"/>
</dbReference>
<proteinExistence type="predicted"/>
<name>A0A084G9B9_PSEDA</name>
<dbReference type="EMBL" id="JOWA01000090">
    <property type="protein sequence ID" value="KEZ43931.1"/>
    <property type="molecule type" value="Genomic_DNA"/>
</dbReference>
<comment type="caution">
    <text evidence="2">The sequence shown here is derived from an EMBL/GenBank/DDBJ whole genome shotgun (WGS) entry which is preliminary data.</text>
</comment>
<dbReference type="AlphaFoldDB" id="A0A084G9B9"/>
<protein>
    <recommendedName>
        <fullName evidence="1">Alpha/beta hydrolase fold-3 domain-containing protein</fullName>
    </recommendedName>
</protein>
<dbReference type="Pfam" id="PF07859">
    <property type="entry name" value="Abhydrolase_3"/>
    <property type="match status" value="1"/>
</dbReference>
<reference evidence="2 3" key="1">
    <citation type="journal article" date="2014" name="Genome Announc.">
        <title>Draft genome sequence of the pathogenic fungus Scedosporium apiospermum.</title>
        <authorList>
            <person name="Vandeputte P."/>
            <person name="Ghamrawi S."/>
            <person name="Rechenmann M."/>
            <person name="Iltis A."/>
            <person name="Giraud S."/>
            <person name="Fleury M."/>
            <person name="Thornton C."/>
            <person name="Delhaes L."/>
            <person name="Meyer W."/>
            <person name="Papon N."/>
            <person name="Bouchara J.P."/>
        </authorList>
    </citation>
    <scope>NUCLEOTIDE SEQUENCE [LARGE SCALE GENOMIC DNA]</scope>
    <source>
        <strain evidence="2 3">IHEM 14462</strain>
    </source>
</reference>
<organism evidence="2 3">
    <name type="scientific">Pseudallescheria apiosperma</name>
    <name type="common">Scedosporium apiospermum</name>
    <dbReference type="NCBI Taxonomy" id="563466"/>
    <lineage>
        <taxon>Eukaryota</taxon>
        <taxon>Fungi</taxon>
        <taxon>Dikarya</taxon>
        <taxon>Ascomycota</taxon>
        <taxon>Pezizomycotina</taxon>
        <taxon>Sordariomycetes</taxon>
        <taxon>Hypocreomycetidae</taxon>
        <taxon>Microascales</taxon>
        <taxon>Microascaceae</taxon>
        <taxon>Scedosporium</taxon>
    </lineage>
</organism>
<gene>
    <name evidence="2" type="ORF">SAPIO_CDS4122</name>
</gene>
<sequence>MELAVFKKLVAIFGIHPTIGRTIQRQVAHFEAQDIYDEELTDMKIVKAYTLRMAATVEGDLALSATHFTRGPFNAGVVFGCDEEQKLHYIKRMGKSAGSSVHPMFLPGIFIEEDRARLCKAIDKILDVFTLQAVHTTSKDGLLTNMDNSKMLSFLQVSFQSQDLSNTLKSSRRQIVKMIAETGRTADRAPRRSRCDTCRLDITAVDKDQKLTGELIKYRLREILVFTWYWWTHRPLIRRRMRAEQDLEFSMNSKKKLGKSAITVKYPELRGQILMIPCVVNMYCYEPQLKKLKHPSTSSYEECKNAPVLSLETCKIFTDLLKIEDPQVDDLKLNPGNASLGDVKGLPPTVFGVTGLDPLRDEGLLYAKLLTDAGVPTDINVFKGLPHAFRRYGSKLSASTRWDKVIEEGIKWALSNPSPSYEFEVKEE</sequence>
<dbReference type="SUPFAM" id="SSF53474">
    <property type="entry name" value="alpha/beta-Hydrolases"/>
    <property type="match status" value="1"/>
</dbReference>
<dbReference type="Gene3D" id="3.40.50.1820">
    <property type="entry name" value="alpha/beta hydrolase"/>
    <property type="match status" value="1"/>
</dbReference>
<dbReference type="HOGENOM" id="CLU_641169_0_0_1"/>
<dbReference type="OrthoDB" id="408631at2759"/>
<dbReference type="GO" id="GO:0016787">
    <property type="term" value="F:hydrolase activity"/>
    <property type="evidence" value="ECO:0007669"/>
    <property type="project" value="InterPro"/>
</dbReference>
<feature type="domain" description="Alpha/beta hydrolase fold-3" evidence="1">
    <location>
        <begin position="266"/>
        <end position="389"/>
    </location>
</feature>
<dbReference type="RefSeq" id="XP_016643730.1">
    <property type="nucleotide sequence ID" value="XM_016786754.1"/>
</dbReference>
<keyword evidence="3" id="KW-1185">Reference proteome</keyword>
<evidence type="ECO:0000259" key="1">
    <source>
        <dbReference type="Pfam" id="PF07859"/>
    </source>
</evidence>
<evidence type="ECO:0000313" key="3">
    <source>
        <dbReference type="Proteomes" id="UP000028545"/>
    </source>
</evidence>
<dbReference type="VEuPathDB" id="FungiDB:SAPIO_CDS4122"/>
<dbReference type="Proteomes" id="UP000028545">
    <property type="component" value="Unassembled WGS sequence"/>
</dbReference>
<dbReference type="InterPro" id="IPR013094">
    <property type="entry name" value="AB_hydrolase_3"/>
</dbReference>
<accession>A0A084G9B9</accession>
<dbReference type="GeneID" id="27723194"/>
<dbReference type="KEGG" id="sapo:SAPIO_CDS4122"/>
<evidence type="ECO:0000313" key="2">
    <source>
        <dbReference type="EMBL" id="KEZ43931.1"/>
    </source>
</evidence>